<proteinExistence type="predicted"/>
<sequence>MSAGGLHRSLALLYPIPARHRRADTGRAEAGQLLGCDDATLSDLVRRGLPATGEPGRERFDSRDLFNLGLYAGTGQSMSEQVFVFALRWMRARTEALLAPRTAAFSARVECDAPDGCGDAPRSVLARPLPKEYDGDLTDYATDPADAGDDDTVVSASPSLGITATLQTRGELLPLRSAGARAAVREFLGADLRWVKLPEDLQADVDLMLDRGVASCASASRWLRQLCVEAGVPATTRMGWVVGMEMVHAWVEIEDTDGVTKVLDPIFALFAAMAPGANPVFRDPDQALRTNRLVPTALAAGEPLARHSCGGRTVPARLTTKILPKVSS</sequence>
<protein>
    <recommendedName>
        <fullName evidence="3">Transglutaminase-like superfamily protein</fullName>
    </recommendedName>
</protein>
<evidence type="ECO:0008006" key="3">
    <source>
        <dbReference type="Google" id="ProtNLM"/>
    </source>
</evidence>
<organism evidence="1 2">
    <name type="scientific">Micromonospora echinofusca</name>
    <dbReference type="NCBI Taxonomy" id="47858"/>
    <lineage>
        <taxon>Bacteria</taxon>
        <taxon>Bacillati</taxon>
        <taxon>Actinomycetota</taxon>
        <taxon>Actinomycetes</taxon>
        <taxon>Micromonosporales</taxon>
        <taxon>Micromonosporaceae</taxon>
        <taxon>Micromonospora</taxon>
    </lineage>
</organism>
<comment type="caution">
    <text evidence="1">The sequence shown here is derived from an EMBL/GenBank/DDBJ whole genome shotgun (WGS) entry which is preliminary data.</text>
</comment>
<name>A0ABS3VWP6_MICEH</name>
<gene>
    <name evidence="1" type="ORF">GSF22_23370</name>
</gene>
<keyword evidence="2" id="KW-1185">Reference proteome</keyword>
<dbReference type="Proteomes" id="UP000823521">
    <property type="component" value="Unassembled WGS sequence"/>
</dbReference>
<evidence type="ECO:0000313" key="1">
    <source>
        <dbReference type="EMBL" id="MBO4208920.1"/>
    </source>
</evidence>
<accession>A0ABS3VWP6</accession>
<dbReference type="EMBL" id="WVUH01000242">
    <property type="protein sequence ID" value="MBO4208920.1"/>
    <property type="molecule type" value="Genomic_DNA"/>
</dbReference>
<evidence type="ECO:0000313" key="2">
    <source>
        <dbReference type="Proteomes" id="UP000823521"/>
    </source>
</evidence>
<dbReference type="RefSeq" id="WP_208815897.1">
    <property type="nucleotide sequence ID" value="NZ_WVUH01000242.1"/>
</dbReference>
<reference evidence="1 2" key="1">
    <citation type="submission" date="2019-12" db="EMBL/GenBank/DDBJ databases">
        <title>Whole genome sequencing of endophytic Actinobacterium Micromonospora sp. MPMI6T.</title>
        <authorList>
            <person name="Evv R."/>
            <person name="Podile A.R."/>
        </authorList>
    </citation>
    <scope>NUCLEOTIDE SEQUENCE [LARGE SCALE GENOMIC DNA]</scope>
    <source>
        <strain evidence="1 2">MPMI6</strain>
    </source>
</reference>